<dbReference type="PANTHER" id="PTHR11260">
    <property type="entry name" value="GLUTATHIONE S-TRANSFERASE, GST, SUPERFAMILY, GST DOMAIN CONTAINING"/>
    <property type="match status" value="1"/>
</dbReference>
<dbReference type="InterPro" id="IPR040079">
    <property type="entry name" value="Glutathione_S-Trfase"/>
</dbReference>
<evidence type="ECO:0000259" key="5">
    <source>
        <dbReference type="PROSITE" id="PS50405"/>
    </source>
</evidence>
<dbReference type="SUPFAM" id="SSF52833">
    <property type="entry name" value="Thioredoxin-like"/>
    <property type="match status" value="1"/>
</dbReference>
<keyword evidence="7" id="KW-1185">Reference proteome</keyword>
<dbReference type="CDD" id="cd03058">
    <property type="entry name" value="GST_N_Tau"/>
    <property type="match status" value="1"/>
</dbReference>
<name>A0A3B6H631_WHEAT</name>
<dbReference type="Proteomes" id="UP000019116">
    <property type="component" value="Chromosome 3D"/>
</dbReference>
<dbReference type="FunFam" id="1.20.1050.10:FF:000012">
    <property type="entry name" value="Tau class glutathione S-transferase"/>
    <property type="match status" value="1"/>
</dbReference>
<accession>A0A3B6H631</accession>
<dbReference type="STRING" id="4565.A0A3B6H631"/>
<keyword evidence="2" id="KW-0808">Transferase</keyword>
<dbReference type="Pfam" id="PF13417">
    <property type="entry name" value="GST_N_3"/>
    <property type="match status" value="1"/>
</dbReference>
<dbReference type="Gramene" id="TraesWEE_scaffold_101205_01G000200.1">
    <property type="protein sequence ID" value="TraesWEE_scaffold_101205_01G000200.1"/>
    <property type="gene ID" value="TraesWEE_scaffold_101205_01G000200"/>
</dbReference>
<reference evidence="6" key="1">
    <citation type="submission" date="2018-08" db="EMBL/GenBank/DDBJ databases">
        <authorList>
            <person name="Rossello M."/>
        </authorList>
    </citation>
    <scope>NUCLEOTIDE SEQUENCE [LARGE SCALE GENOMIC DNA]</scope>
    <source>
        <strain evidence="6">cv. Chinese Spring</strain>
    </source>
</reference>
<dbReference type="GO" id="GO:0005737">
    <property type="term" value="C:cytoplasm"/>
    <property type="evidence" value="ECO:0000318"/>
    <property type="project" value="GO_Central"/>
</dbReference>
<evidence type="ECO:0000256" key="1">
    <source>
        <dbReference type="ARBA" id="ARBA00012452"/>
    </source>
</evidence>
<dbReference type="SFLD" id="SFLDS00019">
    <property type="entry name" value="Glutathione_Transferase_(cytos"/>
    <property type="match status" value="1"/>
</dbReference>
<sequence>MSSPAAAVKVIGALDSPFSHRAEIALRLKGIPYELIPEDLRNKSELLLANNPVHKKVPVLLHGDRAVCESLLIVEYVDEAFPGPPLLPADPYERAMARFWASFIDGKCSKAYWLALWAEGEAQEGFMKETKENFALLEAQLEGRRFFGGDAIGLVDIAACGLAHWLGVFEEVAEVRLATEDEFPRLCRWAKEYVSDEKVRACLPDRPQLLARFAANKGMFMAIAKSMLPPK</sequence>
<dbReference type="SUPFAM" id="SSF47616">
    <property type="entry name" value="GST C-terminal domain-like"/>
    <property type="match status" value="1"/>
</dbReference>
<dbReference type="Gramene" id="TraesCS3D02G486800.1">
    <property type="protein sequence ID" value="TraesCS3D02G486800.1"/>
    <property type="gene ID" value="TraesCS3D02G486800"/>
</dbReference>
<dbReference type="Gramene" id="TraesJUL3D03G02003450.1">
    <property type="protein sequence ID" value="TraesJUL3D03G02003450.1"/>
    <property type="gene ID" value="TraesJUL3D03G02003450"/>
</dbReference>
<dbReference type="Gramene" id="TraesLAC3D03G01926230.1">
    <property type="protein sequence ID" value="TraesLAC3D03G01926230.1"/>
    <property type="gene ID" value="TraesLAC3D03G01926230"/>
</dbReference>
<dbReference type="OMA" id="LAFWIPM"/>
<gene>
    <name evidence="6" type="primary">LOC123075638</name>
</gene>
<dbReference type="Gramene" id="TraesJAG3D03G01992310.1">
    <property type="protein sequence ID" value="TraesJAG3D03G01992310.1"/>
    <property type="gene ID" value="TraesJAG3D03G01992310"/>
</dbReference>
<evidence type="ECO:0000313" key="7">
    <source>
        <dbReference type="Proteomes" id="UP000019116"/>
    </source>
</evidence>
<dbReference type="Gramene" id="TraesCLE_scaffold_038809_01G000200.1">
    <property type="protein sequence ID" value="TraesCLE_scaffold_038809_01G000200.1"/>
    <property type="gene ID" value="TraesCLE_scaffold_038809_01G000200"/>
</dbReference>
<dbReference type="InterPro" id="IPR045074">
    <property type="entry name" value="GST_C_Tau"/>
</dbReference>
<organism evidence="6">
    <name type="scientific">Triticum aestivum</name>
    <name type="common">Wheat</name>
    <dbReference type="NCBI Taxonomy" id="4565"/>
    <lineage>
        <taxon>Eukaryota</taxon>
        <taxon>Viridiplantae</taxon>
        <taxon>Streptophyta</taxon>
        <taxon>Embryophyta</taxon>
        <taxon>Tracheophyta</taxon>
        <taxon>Spermatophyta</taxon>
        <taxon>Magnoliopsida</taxon>
        <taxon>Liliopsida</taxon>
        <taxon>Poales</taxon>
        <taxon>Poaceae</taxon>
        <taxon>BOP clade</taxon>
        <taxon>Pooideae</taxon>
        <taxon>Triticodae</taxon>
        <taxon>Triticeae</taxon>
        <taxon>Triticinae</taxon>
        <taxon>Triticum</taxon>
    </lineage>
</organism>
<dbReference type="Gramene" id="TraesARI3D03G02019430.1">
    <property type="protein sequence ID" value="TraesARI3D03G02019430.1"/>
    <property type="gene ID" value="TraesARI3D03G02019430"/>
</dbReference>
<evidence type="ECO:0000256" key="3">
    <source>
        <dbReference type="ARBA" id="ARBA00047960"/>
    </source>
</evidence>
<dbReference type="CDD" id="cd03185">
    <property type="entry name" value="GST_C_Tau"/>
    <property type="match status" value="1"/>
</dbReference>
<dbReference type="Gramene" id="TraesMAC3D03G01983510.1">
    <property type="protein sequence ID" value="TraesMAC3D03G01983510.1"/>
    <property type="gene ID" value="TraesMAC3D03G01983510"/>
</dbReference>
<dbReference type="GeneID" id="123075638"/>
<reference evidence="6" key="2">
    <citation type="submission" date="2018-10" db="UniProtKB">
        <authorList>
            <consortium name="EnsemblPlants"/>
        </authorList>
    </citation>
    <scope>IDENTIFICATION</scope>
</reference>
<dbReference type="AlphaFoldDB" id="A0A3B6H631"/>
<dbReference type="Gramene" id="TraesKAR3D01G0420970.1">
    <property type="protein sequence ID" value="cds.TraesKAR3D01G0420970.1"/>
    <property type="gene ID" value="TraesKAR3D01G0420970"/>
</dbReference>
<feature type="domain" description="GST C-terminal" evidence="5">
    <location>
        <begin position="90"/>
        <end position="213"/>
    </location>
</feature>
<comment type="catalytic activity">
    <reaction evidence="3">
        <text>RX + glutathione = an S-substituted glutathione + a halide anion + H(+)</text>
        <dbReference type="Rhea" id="RHEA:16437"/>
        <dbReference type="ChEBI" id="CHEBI:15378"/>
        <dbReference type="ChEBI" id="CHEBI:16042"/>
        <dbReference type="ChEBI" id="CHEBI:17792"/>
        <dbReference type="ChEBI" id="CHEBI:57925"/>
        <dbReference type="ChEBI" id="CHEBI:90779"/>
        <dbReference type="EC" id="2.5.1.18"/>
    </reaction>
</comment>
<dbReference type="Gene3D" id="3.40.30.10">
    <property type="entry name" value="Glutaredoxin"/>
    <property type="match status" value="1"/>
</dbReference>
<dbReference type="InterPro" id="IPR004046">
    <property type="entry name" value="GST_C"/>
</dbReference>
<dbReference type="Gene3D" id="1.20.1050.10">
    <property type="match status" value="1"/>
</dbReference>
<dbReference type="PANTHER" id="PTHR11260:SF503">
    <property type="entry name" value="GLUTATHIONE TRANSFERASE"/>
    <property type="match status" value="1"/>
</dbReference>
<dbReference type="Gramene" id="TraesLDM3D03G01983500.1">
    <property type="protein sequence ID" value="TraesLDM3D03G01983500.1"/>
    <property type="gene ID" value="TraesLDM3D03G01983500"/>
</dbReference>
<dbReference type="SMR" id="A0A3B6H631"/>
<dbReference type="Gramene" id="TraesPARA_EIv1.0_1166260.1">
    <property type="protein sequence ID" value="TraesPARA_EIv1.0_1166260.1.CDS"/>
    <property type="gene ID" value="TraesPARA_EIv1.0_1166260"/>
</dbReference>
<dbReference type="InterPro" id="IPR045073">
    <property type="entry name" value="Omega/Tau-like"/>
</dbReference>
<dbReference type="Gramene" id="TraesCAD_scaffold_052425_01G000200.1">
    <property type="protein sequence ID" value="TraesCAD_scaffold_052425_01G000200.1"/>
    <property type="gene ID" value="TraesCAD_scaffold_052425_01G000200"/>
</dbReference>
<evidence type="ECO:0000256" key="2">
    <source>
        <dbReference type="ARBA" id="ARBA00022679"/>
    </source>
</evidence>
<dbReference type="PROSITE" id="PS50404">
    <property type="entry name" value="GST_NTER"/>
    <property type="match status" value="1"/>
</dbReference>
<proteinExistence type="predicted"/>
<dbReference type="SFLD" id="SFLDG01152">
    <property type="entry name" value="Main.3:_Omega-_and_Tau-like"/>
    <property type="match status" value="1"/>
</dbReference>
<dbReference type="Gramene" id="TraesNOR3D03G02011620.1">
    <property type="protein sequence ID" value="TraesNOR3D03G02011620.1"/>
    <property type="gene ID" value="TraesNOR3D03G02011620"/>
</dbReference>
<dbReference type="GO" id="GO:0006749">
    <property type="term" value="P:glutathione metabolic process"/>
    <property type="evidence" value="ECO:0000318"/>
    <property type="project" value="GO_Central"/>
</dbReference>
<dbReference type="OrthoDB" id="4951845at2759"/>
<dbReference type="Gramene" id="TraesSTA3D03G01980400.1">
    <property type="protein sequence ID" value="TraesSTA3D03G01980400.1"/>
    <property type="gene ID" value="TraesSTA3D03G01980400"/>
</dbReference>
<evidence type="ECO:0000313" key="6">
    <source>
        <dbReference type="EnsemblPlants" id="TraesCS3D02G486800.1"/>
    </source>
</evidence>
<dbReference type="Pfam" id="PF00043">
    <property type="entry name" value="GST_C"/>
    <property type="match status" value="1"/>
</dbReference>
<dbReference type="Gramene" id="TraesSYM3D03G02010410.1">
    <property type="protein sequence ID" value="TraesSYM3D03G02010410.1"/>
    <property type="gene ID" value="TraesSYM3D03G02010410"/>
</dbReference>
<dbReference type="SFLD" id="SFLDG00358">
    <property type="entry name" value="Main_(cytGST)"/>
    <property type="match status" value="1"/>
</dbReference>
<protein>
    <recommendedName>
        <fullName evidence="1">glutathione transferase</fullName>
        <ecNumber evidence="1">2.5.1.18</ecNumber>
    </recommendedName>
</protein>
<dbReference type="EC" id="2.5.1.18" evidence="1"/>
<dbReference type="GO" id="GO:0004364">
    <property type="term" value="F:glutathione transferase activity"/>
    <property type="evidence" value="ECO:0000318"/>
    <property type="project" value="GO_Central"/>
</dbReference>
<dbReference type="RefSeq" id="XP_044354130.1">
    <property type="nucleotide sequence ID" value="XM_044498195.1"/>
</dbReference>
<dbReference type="InterPro" id="IPR004045">
    <property type="entry name" value="Glutathione_S-Trfase_N"/>
</dbReference>
<dbReference type="Gramene" id="TraesCS3D03G1075400.2">
    <property type="protein sequence ID" value="TraesCS3D03G1075400.2.CDS"/>
    <property type="gene ID" value="TraesCS3D03G1075400"/>
</dbReference>
<dbReference type="PROSITE" id="PS50405">
    <property type="entry name" value="GST_CTER"/>
    <property type="match status" value="1"/>
</dbReference>
<evidence type="ECO:0000259" key="4">
    <source>
        <dbReference type="PROSITE" id="PS50404"/>
    </source>
</evidence>
<dbReference type="EnsemblPlants" id="TraesCS3D02G486800.1">
    <property type="protein sequence ID" value="TraesCS3D02G486800.1"/>
    <property type="gene ID" value="TraesCS3D02G486800"/>
</dbReference>
<dbReference type="InterPro" id="IPR010987">
    <property type="entry name" value="Glutathione-S-Trfase_C-like"/>
</dbReference>
<dbReference type="FunFam" id="3.40.30.10:FF:000200">
    <property type="entry name" value="Glutathione S-transferase"/>
    <property type="match status" value="1"/>
</dbReference>
<dbReference type="InterPro" id="IPR036282">
    <property type="entry name" value="Glutathione-S-Trfase_C_sf"/>
</dbReference>
<dbReference type="Gramene" id="TraesRN3D0101124800.2">
    <property type="protein sequence ID" value="TraesRN3D0101124800.2"/>
    <property type="gene ID" value="TraesRN3D0101124800"/>
</dbReference>
<feature type="domain" description="GST N-terminal" evidence="4">
    <location>
        <begin position="6"/>
        <end position="85"/>
    </location>
</feature>
<dbReference type="PaxDb" id="4565-Traes_3DL_646466A56.1"/>
<dbReference type="InterPro" id="IPR036249">
    <property type="entry name" value="Thioredoxin-like_sf"/>
</dbReference>
<dbReference type="Gramene" id="TraesROB_scaffold_094354_01G000200.1">
    <property type="protein sequence ID" value="TraesROB_scaffold_094354_01G000200.1"/>
    <property type="gene ID" value="TraesROB_scaffold_094354_01G000200"/>
</dbReference>